<name>A0AAD9JTD7_RIDPI</name>
<reference evidence="1" key="1">
    <citation type="journal article" date="2023" name="Mol. Biol. Evol.">
        <title>Third-Generation Sequencing Reveals the Adaptive Role of the Epigenome in Three Deep-Sea Polychaetes.</title>
        <authorList>
            <person name="Perez M."/>
            <person name="Aroh O."/>
            <person name="Sun Y."/>
            <person name="Lan Y."/>
            <person name="Juniper S.K."/>
            <person name="Young C.R."/>
            <person name="Angers B."/>
            <person name="Qian P.Y."/>
        </authorList>
    </citation>
    <scope>NUCLEOTIDE SEQUENCE</scope>
    <source>
        <strain evidence="1">R07B-5</strain>
    </source>
</reference>
<organism evidence="1 2">
    <name type="scientific">Ridgeia piscesae</name>
    <name type="common">Tubeworm</name>
    <dbReference type="NCBI Taxonomy" id="27915"/>
    <lineage>
        <taxon>Eukaryota</taxon>
        <taxon>Metazoa</taxon>
        <taxon>Spiralia</taxon>
        <taxon>Lophotrochozoa</taxon>
        <taxon>Annelida</taxon>
        <taxon>Polychaeta</taxon>
        <taxon>Sedentaria</taxon>
        <taxon>Canalipalpata</taxon>
        <taxon>Sabellida</taxon>
        <taxon>Siboglinidae</taxon>
        <taxon>Ridgeia</taxon>
    </lineage>
</organism>
<dbReference type="Proteomes" id="UP001209878">
    <property type="component" value="Unassembled WGS sequence"/>
</dbReference>
<evidence type="ECO:0000313" key="2">
    <source>
        <dbReference type="Proteomes" id="UP001209878"/>
    </source>
</evidence>
<evidence type="ECO:0000313" key="1">
    <source>
        <dbReference type="EMBL" id="KAK2158988.1"/>
    </source>
</evidence>
<dbReference type="AlphaFoldDB" id="A0AAD9JTD7"/>
<dbReference type="EMBL" id="JAODUO010001755">
    <property type="protein sequence ID" value="KAK2158988.1"/>
    <property type="molecule type" value="Genomic_DNA"/>
</dbReference>
<proteinExistence type="predicted"/>
<protein>
    <submittedName>
        <fullName evidence="1">Uncharacterized protein</fullName>
    </submittedName>
</protein>
<sequence length="129" mass="14731">MQHSLVSTIFVHTSIHRAHTSTHRAHTSIHRAHCDKTATVRPLWQTQNKSYVYTKINTVINMYNVMNNLISSQSPEILLNTWMISPSSCTVGKYIVTEVPPGDLKVQHHTCVVWEFANLLAAQHKHLLH</sequence>
<gene>
    <name evidence="1" type="ORF">NP493_1755g00005</name>
</gene>
<keyword evidence="2" id="KW-1185">Reference proteome</keyword>
<accession>A0AAD9JTD7</accession>
<comment type="caution">
    <text evidence="1">The sequence shown here is derived from an EMBL/GenBank/DDBJ whole genome shotgun (WGS) entry which is preliminary data.</text>
</comment>